<comment type="caution">
    <text evidence="6">The sequence shown here is derived from an EMBL/GenBank/DDBJ whole genome shotgun (WGS) entry which is preliminary data.</text>
</comment>
<evidence type="ECO:0000256" key="1">
    <source>
        <dbReference type="ARBA" id="ARBA00008779"/>
    </source>
</evidence>
<dbReference type="InterPro" id="IPR017850">
    <property type="entry name" value="Alkaline_phosphatase_core_sf"/>
</dbReference>
<feature type="domain" description="Sulfatase N-terminal" evidence="5">
    <location>
        <begin position="4"/>
        <end position="110"/>
    </location>
</feature>
<evidence type="ECO:0000259" key="5">
    <source>
        <dbReference type="Pfam" id="PF00884"/>
    </source>
</evidence>
<evidence type="ECO:0000256" key="2">
    <source>
        <dbReference type="ARBA" id="ARBA00022723"/>
    </source>
</evidence>
<keyword evidence="3" id="KW-0378">Hydrolase</keyword>
<dbReference type="Proteomes" id="UP001528411">
    <property type="component" value="Unassembled WGS sequence"/>
</dbReference>
<dbReference type="InterPro" id="IPR000917">
    <property type="entry name" value="Sulfatase_N"/>
</dbReference>
<organism evidence="6 7">
    <name type="scientific">Psychrosphaera algicola</name>
    <dbReference type="NCBI Taxonomy" id="3023714"/>
    <lineage>
        <taxon>Bacteria</taxon>
        <taxon>Pseudomonadati</taxon>
        <taxon>Pseudomonadota</taxon>
        <taxon>Gammaproteobacteria</taxon>
        <taxon>Alteromonadales</taxon>
        <taxon>Pseudoalteromonadaceae</taxon>
        <taxon>Psychrosphaera</taxon>
    </lineage>
</organism>
<keyword evidence="7" id="KW-1185">Reference proteome</keyword>
<dbReference type="EMBL" id="JAQOMS010000002">
    <property type="protein sequence ID" value="MDC2888765.1"/>
    <property type="molecule type" value="Genomic_DNA"/>
</dbReference>
<dbReference type="PANTHER" id="PTHR42693">
    <property type="entry name" value="ARYLSULFATASE FAMILY MEMBER"/>
    <property type="match status" value="1"/>
</dbReference>
<evidence type="ECO:0000256" key="4">
    <source>
        <dbReference type="ARBA" id="ARBA00022837"/>
    </source>
</evidence>
<dbReference type="SUPFAM" id="SSF53649">
    <property type="entry name" value="Alkaline phosphatase-like"/>
    <property type="match status" value="1"/>
</dbReference>
<keyword evidence="2" id="KW-0479">Metal-binding</keyword>
<evidence type="ECO:0000313" key="7">
    <source>
        <dbReference type="Proteomes" id="UP001528411"/>
    </source>
</evidence>
<accession>A0ABT5FB68</accession>
<dbReference type="Pfam" id="PF00884">
    <property type="entry name" value="Sulfatase"/>
    <property type="match status" value="1"/>
</dbReference>
<evidence type="ECO:0000313" key="6">
    <source>
        <dbReference type="EMBL" id="MDC2888765.1"/>
    </source>
</evidence>
<comment type="similarity">
    <text evidence="1">Belongs to the sulfatase family.</text>
</comment>
<sequence length="134" mass="14647">MFGGDHVATPNLDQMAAEGLVLTDFYVASPLCSPSRAALMTGSYPRRINMATGSNFPVLLAGDSKGLNPSEITIAETLKEAGYITGMFGKWHLGDQPEVLPTRQGFDEFLVCPIAMTFRQHIKNKHDLNFQTSL</sequence>
<dbReference type="RefSeq" id="WP_272180340.1">
    <property type="nucleotide sequence ID" value="NZ_JAQOMS010000002.1"/>
</dbReference>
<keyword evidence="4" id="KW-0106">Calcium</keyword>
<dbReference type="PROSITE" id="PS00523">
    <property type="entry name" value="SULFATASE_1"/>
    <property type="match status" value="1"/>
</dbReference>
<name>A0ABT5FB68_9GAMM</name>
<protein>
    <submittedName>
        <fullName evidence="6">Sulfatase-like hydrolase/transferase</fullName>
    </submittedName>
</protein>
<dbReference type="InterPro" id="IPR050738">
    <property type="entry name" value="Sulfatase"/>
</dbReference>
<evidence type="ECO:0000256" key="3">
    <source>
        <dbReference type="ARBA" id="ARBA00022801"/>
    </source>
</evidence>
<dbReference type="Gene3D" id="3.40.720.10">
    <property type="entry name" value="Alkaline Phosphatase, subunit A"/>
    <property type="match status" value="1"/>
</dbReference>
<dbReference type="PANTHER" id="PTHR42693:SF53">
    <property type="entry name" value="ENDO-4-O-SULFATASE"/>
    <property type="match status" value="1"/>
</dbReference>
<reference evidence="6 7" key="1">
    <citation type="submission" date="2023-01" db="EMBL/GenBank/DDBJ databases">
        <title>Psychrosphaera sp. nov., isolated from marine algae.</title>
        <authorList>
            <person name="Bayburt H."/>
            <person name="Choi B.J."/>
            <person name="Kim J.M."/>
            <person name="Choi D.G."/>
            <person name="Jeon C.O."/>
        </authorList>
    </citation>
    <scope>NUCLEOTIDE SEQUENCE [LARGE SCALE GENOMIC DNA]</scope>
    <source>
        <strain evidence="6 7">G1-22</strain>
    </source>
</reference>
<gene>
    <name evidence="6" type="ORF">PN838_08250</name>
</gene>
<proteinExistence type="inferred from homology"/>
<dbReference type="InterPro" id="IPR024607">
    <property type="entry name" value="Sulfatase_CS"/>
</dbReference>